<protein>
    <submittedName>
        <fullName evidence="1">Uncharacterized protein</fullName>
    </submittedName>
</protein>
<dbReference type="Proteomes" id="UP000026915">
    <property type="component" value="Unassembled WGS sequence"/>
</dbReference>
<dbReference type="AlphaFoldDB" id="S1SMH4"/>
<organism evidence="1 2">
    <name type="scientific">Theobroma cacao</name>
    <name type="common">Cacao</name>
    <name type="synonym">Cocoa</name>
    <dbReference type="NCBI Taxonomy" id="3641"/>
    <lineage>
        <taxon>Eukaryota</taxon>
        <taxon>Viridiplantae</taxon>
        <taxon>Streptophyta</taxon>
        <taxon>Embryophyta</taxon>
        <taxon>Tracheophyta</taxon>
        <taxon>Spermatophyta</taxon>
        <taxon>Magnoliopsida</taxon>
        <taxon>eudicotyledons</taxon>
        <taxon>Gunneridae</taxon>
        <taxon>Pentapetalae</taxon>
        <taxon>rosids</taxon>
        <taxon>malvids</taxon>
        <taxon>Malvales</taxon>
        <taxon>Malvaceae</taxon>
        <taxon>Byttnerioideae</taxon>
        <taxon>Theobroma</taxon>
    </lineage>
</organism>
<evidence type="ECO:0000313" key="2">
    <source>
        <dbReference type="Proteomes" id="UP000026915"/>
    </source>
</evidence>
<dbReference type="HOGENOM" id="CLU_2727360_0_0_1"/>
<dbReference type="InParanoid" id="S1SMH4"/>
<sequence length="72" mass="8092">MSTNIVKTAMVVGIRWSEALRLLLRGSGSMSDYYTYILKSFMSFSTPTLLNGGELRLLCSSLYLNKSFQCLL</sequence>
<accession>S1SMH4</accession>
<proteinExistence type="predicted"/>
<reference evidence="1 2" key="1">
    <citation type="journal article" date="2013" name="Genome Biol.">
        <title>The genome sequence of the most widely cultivated cacao type and its use to identify candidate genes regulating pod color.</title>
        <authorList>
            <person name="Motamayor J.C."/>
            <person name="Mockaitis K."/>
            <person name="Schmutz J."/>
            <person name="Haiminen N."/>
            <person name="Iii D.L."/>
            <person name="Cornejo O."/>
            <person name="Findley S.D."/>
            <person name="Zheng P."/>
            <person name="Utro F."/>
            <person name="Royaert S."/>
            <person name="Saski C."/>
            <person name="Jenkins J."/>
            <person name="Podicheti R."/>
            <person name="Zhao M."/>
            <person name="Scheffler B.E."/>
            <person name="Stack J.C."/>
            <person name="Feltus F.A."/>
            <person name="Mustiga G.M."/>
            <person name="Amores F."/>
            <person name="Phillips W."/>
            <person name="Marelli J.P."/>
            <person name="May G.D."/>
            <person name="Shapiro H."/>
            <person name="Ma J."/>
            <person name="Bustamante C.D."/>
            <person name="Schnell R.J."/>
            <person name="Main D."/>
            <person name="Gilbert D."/>
            <person name="Parida L."/>
            <person name="Kuhn D.N."/>
        </authorList>
    </citation>
    <scope>NUCLEOTIDE SEQUENCE [LARGE SCALE GENOMIC DNA]</scope>
    <source>
        <strain evidence="2">cv. Matina 1-6</strain>
    </source>
</reference>
<gene>
    <name evidence="1" type="ORF">TCM_045957</name>
</gene>
<dbReference type="Gramene" id="EOY20359">
    <property type="protein sequence ID" value="EOY20359"/>
    <property type="gene ID" value="TCM_045957"/>
</dbReference>
<name>S1SMH4_THECC</name>
<dbReference type="EMBL" id="KE133048">
    <property type="protein sequence ID" value="EOY20359.1"/>
    <property type="molecule type" value="Genomic_DNA"/>
</dbReference>
<keyword evidence="2" id="KW-1185">Reference proteome</keyword>
<evidence type="ECO:0000313" key="1">
    <source>
        <dbReference type="EMBL" id="EOY20359.1"/>
    </source>
</evidence>